<gene>
    <name evidence="1" type="ORF">POCTA_138.1.T2520001</name>
</gene>
<evidence type="ECO:0000313" key="2">
    <source>
        <dbReference type="Proteomes" id="UP000683925"/>
    </source>
</evidence>
<dbReference type="Proteomes" id="UP000683925">
    <property type="component" value="Unassembled WGS sequence"/>
</dbReference>
<reference evidence="1" key="1">
    <citation type="submission" date="2021-01" db="EMBL/GenBank/DDBJ databases">
        <authorList>
            <consortium name="Genoscope - CEA"/>
            <person name="William W."/>
        </authorList>
    </citation>
    <scope>NUCLEOTIDE SEQUENCE</scope>
</reference>
<keyword evidence="2" id="KW-1185">Reference proteome</keyword>
<name>A0A8S1YSW8_PAROT</name>
<dbReference type="AlphaFoldDB" id="A0A8S1YSW8"/>
<comment type="caution">
    <text evidence="1">The sequence shown here is derived from an EMBL/GenBank/DDBJ whole genome shotgun (WGS) entry which is preliminary data.</text>
</comment>
<dbReference type="EMBL" id="CAJJDP010000256">
    <property type="protein sequence ID" value="CAD8215424.1"/>
    <property type="molecule type" value="Genomic_DNA"/>
</dbReference>
<protein>
    <submittedName>
        <fullName evidence="1">Uncharacterized protein</fullName>
    </submittedName>
</protein>
<sequence>MLQKQNKADAKLSQQILKFQNSSLLNFQHRKLEQFNTFLEYTNCKELLSNLGLCTQKFTQSEYQEQTNSFFINNLIIINKNIN</sequence>
<organism evidence="1 2">
    <name type="scientific">Paramecium octaurelia</name>
    <dbReference type="NCBI Taxonomy" id="43137"/>
    <lineage>
        <taxon>Eukaryota</taxon>
        <taxon>Sar</taxon>
        <taxon>Alveolata</taxon>
        <taxon>Ciliophora</taxon>
        <taxon>Intramacronucleata</taxon>
        <taxon>Oligohymenophorea</taxon>
        <taxon>Peniculida</taxon>
        <taxon>Parameciidae</taxon>
        <taxon>Paramecium</taxon>
    </lineage>
</organism>
<evidence type="ECO:0000313" key="1">
    <source>
        <dbReference type="EMBL" id="CAD8215424.1"/>
    </source>
</evidence>
<proteinExistence type="predicted"/>
<accession>A0A8S1YSW8</accession>